<protein>
    <submittedName>
        <fullName evidence="1">Uncharacterized protein</fullName>
    </submittedName>
</protein>
<proteinExistence type="predicted"/>
<dbReference type="HOGENOM" id="CLU_2989435_0_0_6"/>
<dbReference type="EMBL" id="CP006664">
    <property type="protein sequence ID" value="AIJ08241.1"/>
    <property type="molecule type" value="Genomic_DNA"/>
</dbReference>
<organism evidence="1 2">
    <name type="scientific">Edwardsiella anguillarum ET080813</name>
    <dbReference type="NCBI Taxonomy" id="667120"/>
    <lineage>
        <taxon>Bacteria</taxon>
        <taxon>Pseudomonadati</taxon>
        <taxon>Pseudomonadota</taxon>
        <taxon>Gammaproteobacteria</taxon>
        <taxon>Enterobacterales</taxon>
        <taxon>Hafniaceae</taxon>
        <taxon>Edwardsiella</taxon>
    </lineage>
</organism>
<accession>A0A076LJV6</accession>
<dbReference type="AlphaFoldDB" id="A0A076LJV6"/>
<sequence>MLDGFAKNHQSFCMQNRLYHDPLFTRTPRFFCDKNHYLSPVEVVFMVILITKNSLKA</sequence>
<dbReference type="Proteomes" id="UP000028681">
    <property type="component" value="Chromosome"/>
</dbReference>
<name>A0A076LJV6_9GAMM</name>
<gene>
    <name evidence="1" type="ORF">ETEE_1794</name>
</gene>
<evidence type="ECO:0000313" key="2">
    <source>
        <dbReference type="Proteomes" id="UP000028681"/>
    </source>
</evidence>
<reference evidence="1 2" key="1">
    <citation type="journal article" date="2012" name="PLoS ONE">
        <title>Edwardsiella comparative phylogenomics reveal the new intra/inter-species taxonomic relationships, virulence evolution and niche adaptation mechanisms.</title>
        <authorList>
            <person name="Yang M."/>
            <person name="Lv Y."/>
            <person name="Xiao J."/>
            <person name="Wu H."/>
            <person name="Zheng H."/>
            <person name="Liu Q."/>
            <person name="Zhang Y."/>
            <person name="Wang Q."/>
        </authorList>
    </citation>
    <scope>NUCLEOTIDE SEQUENCE [LARGE SCALE GENOMIC DNA]</scope>
    <source>
        <strain evidence="2">080813</strain>
    </source>
</reference>
<evidence type="ECO:0000313" key="1">
    <source>
        <dbReference type="EMBL" id="AIJ08241.1"/>
    </source>
</evidence>
<dbReference type="KEGG" id="ete:ETEE_1794"/>